<feature type="region of interest" description="Disordered" evidence="1">
    <location>
        <begin position="130"/>
        <end position="193"/>
    </location>
</feature>
<evidence type="ECO:0000313" key="4">
    <source>
        <dbReference type="Proteomes" id="UP001161247"/>
    </source>
</evidence>
<evidence type="ECO:0000256" key="1">
    <source>
        <dbReference type="SAM" id="MobiDB-lite"/>
    </source>
</evidence>
<protein>
    <submittedName>
        <fullName evidence="3">OLC1v1009236C1</fullName>
    </submittedName>
</protein>
<sequence>MDSGNSGSLQSSSGDEEYDSRPPAAADSISALMNNNNNNNNKRMRTMVHQQGNNNNPSQINVTNLDPLSNYFDAISRQQQQPPPPPGANHHPPPQNSLLNLDMWSKTLRSHLITSSAENHLHQQMISSPQNIQPFSSNSFPAAATVNPPLAGATENNNNNNNTSGGGGAAEQRAAHVGRNPKKRSRASRRAPTTVLTTDTTNFRAMVQEFTGIPAPPFSSSSPFSRITSSATRFDLFGSSPNNNNNIRDIALDSSQTPLPPYLRRPFPQKVPFLASSASSSMVDLDQTINNNNFNSLPGNLLLSSSLLQQKLPPSGLKVVGGMNNNNILLDQFGQFNGPGSLSGLPGLISSDQTTTTPAASRTNWDANMNGNLNNSGIMNAAATANGKLNFTGNPSNFNGEKGINSDNVAAVGGGGSRGGEGGMMESWVCSSD</sequence>
<dbReference type="AlphaFoldDB" id="A0AAV1DNE6"/>
<feature type="domain" description="VQ" evidence="2">
    <location>
        <begin position="190"/>
        <end position="217"/>
    </location>
</feature>
<feature type="compositionally biased region" description="Pro residues" evidence="1">
    <location>
        <begin position="81"/>
        <end position="95"/>
    </location>
</feature>
<dbReference type="Pfam" id="PF05678">
    <property type="entry name" value="VQ"/>
    <property type="match status" value="1"/>
</dbReference>
<evidence type="ECO:0000259" key="2">
    <source>
        <dbReference type="Pfam" id="PF05678"/>
    </source>
</evidence>
<dbReference type="EMBL" id="OX459123">
    <property type="protein sequence ID" value="CAI9109418.1"/>
    <property type="molecule type" value="Genomic_DNA"/>
</dbReference>
<feature type="compositionally biased region" description="Low complexity" evidence="1">
    <location>
        <begin position="1"/>
        <end position="13"/>
    </location>
</feature>
<feature type="compositionally biased region" description="Low complexity" evidence="1">
    <location>
        <begin position="151"/>
        <end position="163"/>
    </location>
</feature>
<feature type="compositionally biased region" description="Polar residues" evidence="1">
    <location>
        <begin position="130"/>
        <end position="140"/>
    </location>
</feature>
<feature type="region of interest" description="Disordered" evidence="1">
    <location>
        <begin position="1"/>
        <end position="42"/>
    </location>
</feature>
<evidence type="ECO:0000313" key="3">
    <source>
        <dbReference type="EMBL" id="CAI9109418.1"/>
    </source>
</evidence>
<accession>A0AAV1DNE6</accession>
<keyword evidence="4" id="KW-1185">Reference proteome</keyword>
<feature type="region of interest" description="Disordered" evidence="1">
    <location>
        <begin position="77"/>
        <end position="99"/>
    </location>
</feature>
<gene>
    <name evidence="3" type="ORF">OLC1_LOCUS17327</name>
</gene>
<reference evidence="3" key="1">
    <citation type="submission" date="2023-03" db="EMBL/GenBank/DDBJ databases">
        <authorList>
            <person name="Julca I."/>
        </authorList>
    </citation>
    <scope>NUCLEOTIDE SEQUENCE</scope>
</reference>
<dbReference type="Proteomes" id="UP001161247">
    <property type="component" value="Chromosome 6"/>
</dbReference>
<organism evidence="3 4">
    <name type="scientific">Oldenlandia corymbosa var. corymbosa</name>
    <dbReference type="NCBI Taxonomy" id="529605"/>
    <lineage>
        <taxon>Eukaryota</taxon>
        <taxon>Viridiplantae</taxon>
        <taxon>Streptophyta</taxon>
        <taxon>Embryophyta</taxon>
        <taxon>Tracheophyta</taxon>
        <taxon>Spermatophyta</taxon>
        <taxon>Magnoliopsida</taxon>
        <taxon>eudicotyledons</taxon>
        <taxon>Gunneridae</taxon>
        <taxon>Pentapetalae</taxon>
        <taxon>asterids</taxon>
        <taxon>lamiids</taxon>
        <taxon>Gentianales</taxon>
        <taxon>Rubiaceae</taxon>
        <taxon>Rubioideae</taxon>
        <taxon>Spermacoceae</taxon>
        <taxon>Hedyotis-Oldenlandia complex</taxon>
        <taxon>Oldenlandia</taxon>
    </lineage>
</organism>
<dbReference type="InterPro" id="IPR039609">
    <property type="entry name" value="VQ_15/22"/>
</dbReference>
<dbReference type="PANTHER" id="PTHR33179:SF4">
    <property type="entry name" value="VQ MOTIF-CONTAINING PROTEIN"/>
    <property type="match status" value="1"/>
</dbReference>
<name>A0AAV1DNE6_OLDCO</name>
<dbReference type="PANTHER" id="PTHR33179">
    <property type="entry name" value="VQ MOTIF-CONTAINING PROTEIN"/>
    <property type="match status" value="1"/>
</dbReference>
<proteinExistence type="predicted"/>
<dbReference type="InterPro" id="IPR008889">
    <property type="entry name" value="VQ"/>
</dbReference>
<feature type="compositionally biased region" description="Basic residues" evidence="1">
    <location>
        <begin position="179"/>
        <end position="189"/>
    </location>
</feature>